<accession>A0A835DUD1</accession>
<dbReference type="EMBL" id="JACEFO010002921">
    <property type="protein sequence ID" value="KAF8646108.1"/>
    <property type="molecule type" value="Genomic_DNA"/>
</dbReference>
<dbReference type="PANTHER" id="PTHR31529:SF32">
    <property type="entry name" value="LOB DOMAIN-CONTAINING PROTEIN 31"/>
    <property type="match status" value="1"/>
</dbReference>
<comment type="similarity">
    <text evidence="1">Belongs to the LOB domain-containing protein family.</text>
</comment>
<gene>
    <name evidence="3" type="ORF">HU200_065954</name>
</gene>
<organism evidence="3 4">
    <name type="scientific">Digitaria exilis</name>
    <dbReference type="NCBI Taxonomy" id="1010633"/>
    <lineage>
        <taxon>Eukaryota</taxon>
        <taxon>Viridiplantae</taxon>
        <taxon>Streptophyta</taxon>
        <taxon>Embryophyta</taxon>
        <taxon>Tracheophyta</taxon>
        <taxon>Spermatophyta</taxon>
        <taxon>Magnoliopsida</taxon>
        <taxon>Liliopsida</taxon>
        <taxon>Poales</taxon>
        <taxon>Poaceae</taxon>
        <taxon>PACMAD clade</taxon>
        <taxon>Panicoideae</taxon>
        <taxon>Panicodae</taxon>
        <taxon>Paniceae</taxon>
        <taxon>Anthephorinae</taxon>
        <taxon>Digitaria</taxon>
    </lineage>
</organism>
<comment type="caution">
    <text evidence="3">The sequence shown here is derived from an EMBL/GenBank/DDBJ whole genome shotgun (WGS) entry which is preliminary data.</text>
</comment>
<dbReference type="GO" id="GO:0005634">
    <property type="term" value="C:nucleus"/>
    <property type="evidence" value="ECO:0007669"/>
    <property type="project" value="TreeGrafter"/>
</dbReference>
<dbReference type="Proteomes" id="UP000636709">
    <property type="component" value="Unassembled WGS sequence"/>
</dbReference>
<dbReference type="AlphaFoldDB" id="A0A835DUD1"/>
<evidence type="ECO:0000256" key="1">
    <source>
        <dbReference type="ARBA" id="ARBA00005474"/>
    </source>
</evidence>
<dbReference type="PANTHER" id="PTHR31529">
    <property type="entry name" value="LOB DOMAIN CONTAINING PROTEIN"/>
    <property type="match status" value="1"/>
</dbReference>
<reference evidence="3" key="1">
    <citation type="submission" date="2020-07" db="EMBL/GenBank/DDBJ databases">
        <title>Genome sequence and genetic diversity analysis of an under-domesticated orphan crop, white fonio (Digitaria exilis).</title>
        <authorList>
            <person name="Bennetzen J.L."/>
            <person name="Chen S."/>
            <person name="Ma X."/>
            <person name="Wang X."/>
            <person name="Yssel A.E.J."/>
            <person name="Chaluvadi S.R."/>
            <person name="Johnson M."/>
            <person name="Gangashetty P."/>
            <person name="Hamidou F."/>
            <person name="Sanogo M.D."/>
            <person name="Zwaenepoel A."/>
            <person name="Wallace J."/>
            <person name="Van De Peer Y."/>
            <person name="Van Deynze A."/>
        </authorList>
    </citation>
    <scope>NUCLEOTIDE SEQUENCE</scope>
    <source>
        <tissue evidence="3">Leaves</tissue>
    </source>
</reference>
<name>A0A835DUD1_9POAL</name>
<proteinExistence type="inferred from homology"/>
<dbReference type="OrthoDB" id="668748at2759"/>
<dbReference type="GO" id="GO:0009755">
    <property type="term" value="P:hormone-mediated signaling pathway"/>
    <property type="evidence" value="ECO:0007669"/>
    <property type="project" value="TreeGrafter"/>
</dbReference>
<dbReference type="Gramene" id="Dexi9B01G0025060.1">
    <property type="protein sequence ID" value="Dexi9B01G0025060.1:cds"/>
    <property type="gene ID" value="Dexi9B01G0025060"/>
</dbReference>
<sequence length="263" mass="27239">MSSSVAGASGGGGGAGGPSGNGGAGAGLGAPPSGGPCGACKFLRRKCVTGCIFAPYFDSEQGAAHFASVHKVFGASNVSKLLLQIPPHKRLDAVVTVCYEAQARLRDPIYGCVAHIFALQQQVVNLQAELTYLQGHLTTMELPTPAPLVGQLQTPMTAAFSVPNLPMSSNVPATVDLSTLLEPQMQSQQWASQFQQQQALLLQQQQLLQPQQYIQMGEGSGRVAGGSGSADGGDLQALARELMLRHGRVAVGSPPEPPTPATQ</sequence>
<dbReference type="InterPro" id="IPR004883">
    <property type="entry name" value="LOB"/>
</dbReference>
<keyword evidence="4" id="KW-1185">Reference proteome</keyword>
<dbReference type="GO" id="GO:0045893">
    <property type="term" value="P:positive regulation of DNA-templated transcription"/>
    <property type="evidence" value="ECO:0007669"/>
    <property type="project" value="TreeGrafter"/>
</dbReference>
<dbReference type="Pfam" id="PF03195">
    <property type="entry name" value="LOB"/>
    <property type="match status" value="1"/>
</dbReference>
<evidence type="ECO:0000313" key="4">
    <source>
        <dbReference type="Proteomes" id="UP000636709"/>
    </source>
</evidence>
<evidence type="ECO:0000259" key="2">
    <source>
        <dbReference type="PROSITE" id="PS50891"/>
    </source>
</evidence>
<evidence type="ECO:0000313" key="3">
    <source>
        <dbReference type="EMBL" id="KAF8646108.1"/>
    </source>
</evidence>
<feature type="domain" description="LOB" evidence="2">
    <location>
        <begin position="35"/>
        <end position="137"/>
    </location>
</feature>
<protein>
    <recommendedName>
        <fullName evidence="2">LOB domain-containing protein</fullName>
    </recommendedName>
</protein>
<dbReference type="PROSITE" id="PS50891">
    <property type="entry name" value="LOB"/>
    <property type="match status" value="1"/>
</dbReference>